<protein>
    <recommendedName>
        <fullName evidence="1">Cyclophilin-like domain-containing protein</fullName>
    </recommendedName>
</protein>
<evidence type="ECO:0000313" key="2">
    <source>
        <dbReference type="EMBL" id="OCA77086.1"/>
    </source>
</evidence>
<dbReference type="SUPFAM" id="SSF50891">
    <property type="entry name" value="Cyclophilin-like"/>
    <property type="match status" value="1"/>
</dbReference>
<organism evidence="2 3">
    <name type="scientific">Chryseobacterium artocarpi</name>
    <dbReference type="NCBI Taxonomy" id="1414727"/>
    <lineage>
        <taxon>Bacteria</taxon>
        <taxon>Pseudomonadati</taxon>
        <taxon>Bacteroidota</taxon>
        <taxon>Flavobacteriia</taxon>
        <taxon>Flavobacteriales</taxon>
        <taxon>Weeksellaceae</taxon>
        <taxon>Chryseobacterium group</taxon>
        <taxon>Chryseobacterium</taxon>
    </lineage>
</organism>
<dbReference type="RefSeq" id="WP_065392840.1">
    <property type="nucleotide sequence ID" value="NZ_MAYH01000001.1"/>
</dbReference>
<name>A0A1B8ZZQ9_9FLAO</name>
<proteinExistence type="predicted"/>
<dbReference type="Gene3D" id="2.40.100.20">
    <property type="match status" value="1"/>
</dbReference>
<sequence>MNNFFSVIPIVVGTAIISCSNTTTENKGILKPELSKPAKKEAPVIKISVDGKSYVFTLENNKTTEELLKTLPFEGSAGIYHDNHYYLPTTKAITTNGLKPVKEAKKGHLVYSAEYKGLGIFFADGTFADNELCYIGKTEDDVSAMSSNKTAAIKVELLK</sequence>
<dbReference type="AlphaFoldDB" id="A0A1B8ZZQ9"/>
<evidence type="ECO:0000259" key="1">
    <source>
        <dbReference type="Pfam" id="PF18050"/>
    </source>
</evidence>
<dbReference type="InterPro" id="IPR041183">
    <property type="entry name" value="Cyclophilin-like"/>
</dbReference>
<dbReference type="Proteomes" id="UP000092651">
    <property type="component" value="Unassembled WGS sequence"/>
</dbReference>
<dbReference type="InterPro" id="IPR029000">
    <property type="entry name" value="Cyclophilin-like_dom_sf"/>
</dbReference>
<comment type="caution">
    <text evidence="2">The sequence shown here is derived from an EMBL/GenBank/DDBJ whole genome shotgun (WGS) entry which is preliminary data.</text>
</comment>
<keyword evidence="3" id="KW-1185">Reference proteome</keyword>
<dbReference type="Pfam" id="PF18050">
    <property type="entry name" value="Cyclophil_like2"/>
    <property type="match status" value="1"/>
</dbReference>
<gene>
    <name evidence="2" type="ORF">BBI01_01080</name>
</gene>
<feature type="domain" description="Cyclophilin-like" evidence="1">
    <location>
        <begin position="47"/>
        <end position="146"/>
    </location>
</feature>
<reference evidence="2 3" key="1">
    <citation type="submission" date="2016-07" db="EMBL/GenBank/DDBJ databases">
        <authorList>
            <person name="Jeong J.-J."/>
            <person name="Kim D.W."/>
            <person name="Sang M.K."/>
            <person name="Choi I.-G."/>
            <person name="Kim K.D."/>
        </authorList>
    </citation>
    <scope>NUCLEOTIDE SEQUENCE [LARGE SCALE GENOMIC DNA]</scope>
    <source>
        <strain evidence="2 3">UTM-3</strain>
    </source>
</reference>
<dbReference type="EMBL" id="MAYH01000001">
    <property type="protein sequence ID" value="OCA77086.1"/>
    <property type="molecule type" value="Genomic_DNA"/>
</dbReference>
<accession>A0A1B8ZZQ9</accession>
<evidence type="ECO:0000313" key="3">
    <source>
        <dbReference type="Proteomes" id="UP000092651"/>
    </source>
</evidence>